<comment type="caution">
    <text evidence="2">The sequence shown here is derived from an EMBL/GenBank/DDBJ whole genome shotgun (WGS) entry which is preliminary data.</text>
</comment>
<evidence type="ECO:0000313" key="2">
    <source>
        <dbReference type="EMBL" id="MFD1341187.1"/>
    </source>
</evidence>
<keyword evidence="3" id="KW-1185">Reference proteome</keyword>
<gene>
    <name evidence="2" type="ORF">ACFQ4E_02020</name>
</gene>
<organism evidence="2 3">
    <name type="scientific">Litorisediminicola beolgyonensis</name>
    <dbReference type="NCBI Taxonomy" id="1173614"/>
    <lineage>
        <taxon>Bacteria</taxon>
        <taxon>Pseudomonadati</taxon>
        <taxon>Pseudomonadota</taxon>
        <taxon>Alphaproteobacteria</taxon>
        <taxon>Rhodobacterales</taxon>
        <taxon>Paracoccaceae</taxon>
        <taxon>Litorisediminicola</taxon>
    </lineage>
</organism>
<protein>
    <recommendedName>
        <fullName evidence="4">DUF4259 domain-containing protein</fullName>
    </recommendedName>
</protein>
<feature type="compositionally biased region" description="Basic and acidic residues" evidence="1">
    <location>
        <begin position="312"/>
        <end position="329"/>
    </location>
</feature>
<accession>A0ABW3ZDD2</accession>
<name>A0ABW3ZDD2_9RHOB</name>
<evidence type="ECO:0000256" key="1">
    <source>
        <dbReference type="SAM" id="MobiDB-lite"/>
    </source>
</evidence>
<dbReference type="EMBL" id="JBHTMU010000002">
    <property type="protein sequence ID" value="MFD1341187.1"/>
    <property type="molecule type" value="Genomic_DNA"/>
</dbReference>
<dbReference type="RefSeq" id="WP_386801245.1">
    <property type="nucleotide sequence ID" value="NZ_JBHTMU010000002.1"/>
</dbReference>
<proteinExistence type="predicted"/>
<dbReference type="Proteomes" id="UP001597135">
    <property type="component" value="Unassembled WGS sequence"/>
</dbReference>
<sequence length="329" mass="36870">MGSWGVGLYQNDTASDLRDLFPDIARLPIPLGEVEQRLLSAVEASEDAFDPDSIDARLVIADLFHRYGLDAPDALDLARTLIRDGHDLAAKRDLGMSERDLVKRETAMAAVLETWSAPHPKPKILKRMTGPEPFLFEPGDVWEYPTMAGAAFPVFQLRFTAAELKARFQPDGWASFLVADRWYEDEFFARYLVALAMPEPDAPQTVQSVAGAPLMQLVRPKYYNDENDRLAYEMRREDLVFRVLVDKGPRALSAWKAKRIGSLDIATDTLSALADAQAEENRYRFGHGVGSMEHMLAAGSFVNRSTLVSDADQPRVEPSPDRRIADFLR</sequence>
<evidence type="ECO:0000313" key="3">
    <source>
        <dbReference type="Proteomes" id="UP001597135"/>
    </source>
</evidence>
<feature type="region of interest" description="Disordered" evidence="1">
    <location>
        <begin position="308"/>
        <end position="329"/>
    </location>
</feature>
<evidence type="ECO:0008006" key="4">
    <source>
        <dbReference type="Google" id="ProtNLM"/>
    </source>
</evidence>
<reference evidence="3" key="1">
    <citation type="journal article" date="2019" name="Int. J. Syst. Evol. Microbiol.">
        <title>The Global Catalogue of Microorganisms (GCM) 10K type strain sequencing project: providing services to taxonomists for standard genome sequencing and annotation.</title>
        <authorList>
            <consortium name="The Broad Institute Genomics Platform"/>
            <consortium name="The Broad Institute Genome Sequencing Center for Infectious Disease"/>
            <person name="Wu L."/>
            <person name="Ma J."/>
        </authorList>
    </citation>
    <scope>NUCLEOTIDE SEQUENCE [LARGE SCALE GENOMIC DNA]</scope>
    <source>
        <strain evidence="3">CCUG 62953</strain>
    </source>
</reference>